<dbReference type="Proteomes" id="UP000078558">
    <property type="component" value="Chromosome I"/>
</dbReference>
<proteinExistence type="predicted"/>
<name>A0A1C3K4V1_9BURK</name>
<dbReference type="AlphaFoldDB" id="A0A1C3K4V1"/>
<evidence type="ECO:0000256" key="1">
    <source>
        <dbReference type="SAM" id="MobiDB-lite"/>
    </source>
</evidence>
<reference evidence="2 4" key="1">
    <citation type="submission" date="2016-06" db="EMBL/GenBank/DDBJ databases">
        <authorList>
            <person name="Kjaerup R.B."/>
            <person name="Dalgaard T.S."/>
            <person name="Juul-Madsen H.R."/>
        </authorList>
    </citation>
    <scope>NUCLEOTIDE SEQUENCE [LARGE SCALE GENOMIC DNA]</scope>
    <source>
        <strain evidence="2">Orrdi1</strain>
    </source>
</reference>
<gene>
    <name evidence="2" type="ORF">ODI_04285</name>
    <name evidence="3" type="ORF">ODI_R0487</name>
</gene>
<evidence type="ECO:0000313" key="2">
    <source>
        <dbReference type="EMBL" id="SBT26512.1"/>
    </source>
</evidence>
<protein>
    <submittedName>
        <fullName evidence="2">Uncharacterized protein</fullName>
    </submittedName>
</protein>
<sequence length="37" mass="4082">MLGVRRAGAFSKSGASNDAPNYHNFLRISLSTIWVFP</sequence>
<accession>A0A1C3K4V1</accession>
<evidence type="ECO:0000313" key="3">
    <source>
        <dbReference type="EMBL" id="SOE46827.1"/>
    </source>
</evidence>
<feature type="region of interest" description="Disordered" evidence="1">
    <location>
        <begin position="1"/>
        <end position="20"/>
    </location>
</feature>
<dbReference type="STRING" id="1851544.ODI_04285"/>
<keyword evidence="4" id="KW-1185">Reference proteome</keyword>
<dbReference type="EMBL" id="FLRC01000033">
    <property type="protein sequence ID" value="SBT26512.1"/>
    <property type="molecule type" value="Genomic_DNA"/>
</dbReference>
<dbReference type="EMBL" id="LT907988">
    <property type="protein sequence ID" value="SOE46827.1"/>
    <property type="molecule type" value="Genomic_DNA"/>
</dbReference>
<organism evidence="2 4">
    <name type="scientific">Orrella dioscoreae</name>
    <dbReference type="NCBI Taxonomy" id="1851544"/>
    <lineage>
        <taxon>Bacteria</taxon>
        <taxon>Pseudomonadati</taxon>
        <taxon>Pseudomonadota</taxon>
        <taxon>Betaproteobacteria</taxon>
        <taxon>Burkholderiales</taxon>
        <taxon>Alcaligenaceae</taxon>
        <taxon>Orrella</taxon>
    </lineage>
</organism>
<reference evidence="3 4" key="2">
    <citation type="submission" date="2017-08" db="EMBL/GenBank/DDBJ databases">
        <authorList>
            <person name="de Groot N.N."/>
        </authorList>
    </citation>
    <scope>NUCLEOTIDE SEQUENCE [LARGE SCALE GENOMIC DNA]</scope>
    <source>
        <strain evidence="3">Orrdi1</strain>
    </source>
</reference>
<dbReference type="KEGG" id="odi:ODI_R0487"/>
<evidence type="ECO:0000313" key="4">
    <source>
        <dbReference type="Proteomes" id="UP000078558"/>
    </source>
</evidence>